<dbReference type="SUPFAM" id="SSF103481">
    <property type="entry name" value="Multidrug resistance efflux transporter EmrE"/>
    <property type="match status" value="1"/>
</dbReference>
<evidence type="ECO:0000313" key="1">
    <source>
        <dbReference type="EMBL" id="OSZ56715.1"/>
    </source>
</evidence>
<dbReference type="InterPro" id="IPR037185">
    <property type="entry name" value="EmrE-like"/>
</dbReference>
<sequence>MLSSAVPYLADLLTLRRVPANTFGLFMSVDPVPAALVGRLVLGGGLGAWEWAGIAAVVTANAVNMAARRA</sequence>
<gene>
    <name evidence="1" type="ORF">OQI_31370</name>
</gene>
<name>A0ABX3YA41_9ACTN</name>
<protein>
    <recommendedName>
        <fullName evidence="3">EamA family transporter</fullName>
    </recommendedName>
</protein>
<evidence type="ECO:0008006" key="3">
    <source>
        <dbReference type="Google" id="ProtNLM"/>
    </source>
</evidence>
<keyword evidence="2" id="KW-1185">Reference proteome</keyword>
<proteinExistence type="predicted"/>
<dbReference type="EMBL" id="MRYD01000262">
    <property type="protein sequence ID" value="OSZ56715.1"/>
    <property type="molecule type" value="Genomic_DNA"/>
</dbReference>
<accession>A0ABX3YA41</accession>
<reference evidence="1 2" key="1">
    <citation type="submission" date="2016-12" db="EMBL/GenBank/DDBJ databases">
        <title>Genome Mining:The Detection of Biosynthetic Gene Clusters to Aid in the Expression of Curamycin A produced by Streptomyces sp. strain CZA14.</title>
        <authorList>
            <person name="Durrell K.A."/>
            <person name="Kirby B.M."/>
            <person name="Khan W."/>
            <person name="Mthethwa T."/>
            <person name="Le Roes-Hill M."/>
        </authorList>
    </citation>
    <scope>NUCLEOTIDE SEQUENCE [LARGE SCALE GENOMIC DNA]</scope>
    <source>
        <strain evidence="1 2">CZA14</strain>
    </source>
</reference>
<dbReference type="Proteomes" id="UP000194266">
    <property type="component" value="Unassembled WGS sequence"/>
</dbReference>
<organism evidence="1 2">
    <name type="scientific">Streptomyces pharetrae CZA14</name>
    <dbReference type="NCBI Taxonomy" id="1144883"/>
    <lineage>
        <taxon>Bacteria</taxon>
        <taxon>Bacillati</taxon>
        <taxon>Actinomycetota</taxon>
        <taxon>Actinomycetes</taxon>
        <taxon>Kitasatosporales</taxon>
        <taxon>Streptomycetaceae</taxon>
        <taxon>Streptomyces</taxon>
    </lineage>
</organism>
<comment type="caution">
    <text evidence="1">The sequence shown here is derived from an EMBL/GenBank/DDBJ whole genome shotgun (WGS) entry which is preliminary data.</text>
</comment>
<evidence type="ECO:0000313" key="2">
    <source>
        <dbReference type="Proteomes" id="UP000194266"/>
    </source>
</evidence>